<accession>A0A8S9FXH5</accession>
<dbReference type="AlphaFoldDB" id="A0A8S9FXH5"/>
<dbReference type="Proteomes" id="UP000712281">
    <property type="component" value="Unassembled WGS sequence"/>
</dbReference>
<sequence length="198" mass="21638">MEKVTKNSNSETKHLPPPNHHDENVKQLKECSSLYLSLQANRRGATSACRSDKSLRPSGATSVGRSERSFLASFLSSRHGNASDLGASLRPSGATSVGHSERSLWASFCVVSPWKRERPRSVALASCYERGCLTIETRATSPCRSGHVAPGCVSQRLHGVAPVRSLWCAVRLLIALNTSFELQMHPNASKNSMWYSNT</sequence>
<gene>
    <name evidence="2" type="ORF">F2Q68_00022404</name>
</gene>
<evidence type="ECO:0000313" key="3">
    <source>
        <dbReference type="Proteomes" id="UP000712281"/>
    </source>
</evidence>
<protein>
    <submittedName>
        <fullName evidence="2">Uncharacterized protein</fullName>
    </submittedName>
</protein>
<evidence type="ECO:0000313" key="2">
    <source>
        <dbReference type="EMBL" id="KAF2535432.1"/>
    </source>
</evidence>
<proteinExistence type="predicted"/>
<name>A0A8S9FXH5_BRACR</name>
<feature type="region of interest" description="Disordered" evidence="1">
    <location>
        <begin position="1"/>
        <end position="24"/>
    </location>
</feature>
<organism evidence="2 3">
    <name type="scientific">Brassica cretica</name>
    <name type="common">Mustard</name>
    <dbReference type="NCBI Taxonomy" id="69181"/>
    <lineage>
        <taxon>Eukaryota</taxon>
        <taxon>Viridiplantae</taxon>
        <taxon>Streptophyta</taxon>
        <taxon>Embryophyta</taxon>
        <taxon>Tracheophyta</taxon>
        <taxon>Spermatophyta</taxon>
        <taxon>Magnoliopsida</taxon>
        <taxon>eudicotyledons</taxon>
        <taxon>Gunneridae</taxon>
        <taxon>Pentapetalae</taxon>
        <taxon>rosids</taxon>
        <taxon>malvids</taxon>
        <taxon>Brassicales</taxon>
        <taxon>Brassicaceae</taxon>
        <taxon>Brassiceae</taxon>
        <taxon>Brassica</taxon>
    </lineage>
</organism>
<dbReference type="EMBL" id="QGKW02002228">
    <property type="protein sequence ID" value="KAF2535432.1"/>
    <property type="molecule type" value="Genomic_DNA"/>
</dbReference>
<evidence type="ECO:0000256" key="1">
    <source>
        <dbReference type="SAM" id="MobiDB-lite"/>
    </source>
</evidence>
<reference evidence="2" key="1">
    <citation type="submission" date="2019-12" db="EMBL/GenBank/DDBJ databases">
        <title>Genome sequencing and annotation of Brassica cretica.</title>
        <authorList>
            <person name="Studholme D.J."/>
            <person name="Sarris P.F."/>
        </authorList>
    </citation>
    <scope>NUCLEOTIDE SEQUENCE</scope>
    <source>
        <strain evidence="2">PFS-001/15</strain>
        <tissue evidence="2">Leaf</tissue>
    </source>
</reference>
<comment type="caution">
    <text evidence="2">The sequence shown here is derived from an EMBL/GenBank/DDBJ whole genome shotgun (WGS) entry which is preliminary data.</text>
</comment>